<evidence type="ECO:0000313" key="1">
    <source>
        <dbReference type="EMBL" id="MBB5065531.1"/>
    </source>
</evidence>
<evidence type="ECO:0000313" key="2">
    <source>
        <dbReference type="Proteomes" id="UP000584867"/>
    </source>
</evidence>
<dbReference type="RefSeq" id="WP_184258295.1">
    <property type="nucleotide sequence ID" value="NZ_JACHIO010000017.1"/>
</dbReference>
<comment type="caution">
    <text evidence="1">The sequence shown here is derived from an EMBL/GenBank/DDBJ whole genome shotgun (WGS) entry which is preliminary data.</text>
</comment>
<accession>A0A7W7ZUJ3</accession>
<name>A0A7W7ZUJ3_9BACT</name>
<sequence>MFARYETFARYERKSMAYPWQFSSGEPALINPEALKYKATLRSKTKYKDISIHLQADAPQALGRLLALCQACCRKKLAKYLPKQAGEQEVRGTETI</sequence>
<protein>
    <submittedName>
        <fullName evidence="1">Uncharacterized protein</fullName>
    </submittedName>
</protein>
<dbReference type="AlphaFoldDB" id="A0A7W7ZUJ3"/>
<gene>
    <name evidence="1" type="ORF">HDF15_003899</name>
</gene>
<proteinExistence type="predicted"/>
<dbReference type="Proteomes" id="UP000584867">
    <property type="component" value="Unassembled WGS sequence"/>
</dbReference>
<organism evidence="1 2">
    <name type="scientific">Granulicella mallensis</name>
    <dbReference type="NCBI Taxonomy" id="940614"/>
    <lineage>
        <taxon>Bacteria</taxon>
        <taxon>Pseudomonadati</taxon>
        <taxon>Acidobacteriota</taxon>
        <taxon>Terriglobia</taxon>
        <taxon>Terriglobales</taxon>
        <taxon>Acidobacteriaceae</taxon>
        <taxon>Granulicella</taxon>
    </lineage>
</organism>
<reference evidence="1 2" key="1">
    <citation type="submission" date="2020-08" db="EMBL/GenBank/DDBJ databases">
        <title>Genomic Encyclopedia of Type Strains, Phase IV (KMG-V): Genome sequencing to study the core and pangenomes of soil and plant-associated prokaryotes.</title>
        <authorList>
            <person name="Whitman W."/>
        </authorList>
    </citation>
    <scope>NUCLEOTIDE SEQUENCE [LARGE SCALE GENOMIC DNA]</scope>
    <source>
        <strain evidence="1 2">X5P3</strain>
    </source>
</reference>
<dbReference type="EMBL" id="JACHIO010000017">
    <property type="protein sequence ID" value="MBB5065531.1"/>
    <property type="molecule type" value="Genomic_DNA"/>
</dbReference>